<keyword evidence="2" id="KW-1185">Reference proteome</keyword>
<accession>S7ZL76</accession>
<dbReference type="AlphaFoldDB" id="S7ZL76"/>
<dbReference type="Proteomes" id="UP000019376">
    <property type="component" value="Unassembled WGS sequence"/>
</dbReference>
<name>S7ZL76_PENO1</name>
<sequence length="357" mass="39148">MLSHQLLRRGFLGMMGLLCLLLVHRILHIAERSPSRNHARDLISSTVPLSWQTHNLTSSVSLSRSLAKRALTLDAAWRKGHGLFCKCKAKDQVDLASEWTNIEELDNYWEIITYGKPPGDEIDSAADYLREALVATGLPTIISSNGGRDGNFVANIRSQDLSWEDSAGVTHERISANMAYSKRTSGFYTNPMSPKAGLIIAENNWSPYAMEGRHCPLEKWSDVVWLDYAATARSIGTSPAGLKYVIRGHIVNADTLSIMRAVCGGFCPSWPGKVFGINQKPGREPDPTNPQKKLPLNINGLALLGTPNGGGVAWVLINHKSQLGRKTPVSVTAWTTSGSDANGNPELWSHLMFQFST</sequence>
<dbReference type="STRING" id="933388.S7ZL76"/>
<dbReference type="HOGENOM" id="CLU_776354_0_0_1"/>
<gene>
    <name evidence="1" type="ORF">PDE_04380</name>
</gene>
<organism evidence="1 2">
    <name type="scientific">Penicillium oxalicum (strain 114-2 / CGMCC 5302)</name>
    <name type="common">Penicillium decumbens</name>
    <dbReference type="NCBI Taxonomy" id="933388"/>
    <lineage>
        <taxon>Eukaryota</taxon>
        <taxon>Fungi</taxon>
        <taxon>Dikarya</taxon>
        <taxon>Ascomycota</taxon>
        <taxon>Pezizomycotina</taxon>
        <taxon>Eurotiomycetes</taxon>
        <taxon>Eurotiomycetidae</taxon>
        <taxon>Eurotiales</taxon>
        <taxon>Aspergillaceae</taxon>
        <taxon>Penicillium</taxon>
    </lineage>
</organism>
<protein>
    <submittedName>
        <fullName evidence="1">Uncharacterized protein</fullName>
    </submittedName>
</protein>
<dbReference type="OrthoDB" id="5337308at2759"/>
<evidence type="ECO:0000313" key="1">
    <source>
        <dbReference type="EMBL" id="EPS29431.1"/>
    </source>
</evidence>
<proteinExistence type="predicted"/>
<evidence type="ECO:0000313" key="2">
    <source>
        <dbReference type="Proteomes" id="UP000019376"/>
    </source>
</evidence>
<dbReference type="EMBL" id="KB644411">
    <property type="protein sequence ID" value="EPS29431.1"/>
    <property type="molecule type" value="Genomic_DNA"/>
</dbReference>
<dbReference type="eggNOG" id="ENOG502T13K">
    <property type="taxonomic scope" value="Eukaryota"/>
</dbReference>
<reference evidence="1 2" key="1">
    <citation type="journal article" date="2013" name="PLoS ONE">
        <title>Genomic and secretomic analyses reveal unique features of the lignocellulolytic enzyme system of Penicillium decumbens.</title>
        <authorList>
            <person name="Liu G."/>
            <person name="Zhang L."/>
            <person name="Wei X."/>
            <person name="Zou G."/>
            <person name="Qin Y."/>
            <person name="Ma L."/>
            <person name="Li J."/>
            <person name="Zheng H."/>
            <person name="Wang S."/>
            <person name="Wang C."/>
            <person name="Xun L."/>
            <person name="Zhao G.-P."/>
            <person name="Zhou Z."/>
            <person name="Qu Y."/>
        </authorList>
    </citation>
    <scope>NUCLEOTIDE SEQUENCE [LARGE SCALE GENOMIC DNA]</scope>
    <source>
        <strain evidence="2">114-2 / CGMCC 5302</strain>
    </source>
</reference>
<dbReference type="PhylomeDB" id="S7ZL76"/>